<keyword evidence="12" id="KW-0732">Signal</keyword>
<evidence type="ECO:0000256" key="8">
    <source>
        <dbReference type="ARBA" id="ARBA00047417"/>
    </source>
</evidence>
<dbReference type="SUPFAM" id="SSF56235">
    <property type="entry name" value="N-terminal nucleophile aminohydrolases (Ntn hydrolases)"/>
    <property type="match status" value="1"/>
</dbReference>
<keyword evidence="11" id="KW-0317">Glutathione biosynthesis</keyword>
<evidence type="ECO:0000256" key="4">
    <source>
        <dbReference type="ARBA" id="ARBA00022679"/>
    </source>
</evidence>
<comment type="catalytic activity">
    <reaction evidence="8 11">
        <text>an N-terminal (5-L-glutamyl)-[peptide] + an alpha-amino acid = 5-L-glutamyl amino acid + an N-terminal L-alpha-aminoacyl-[peptide]</text>
        <dbReference type="Rhea" id="RHEA:23904"/>
        <dbReference type="Rhea" id="RHEA-COMP:9780"/>
        <dbReference type="Rhea" id="RHEA-COMP:9795"/>
        <dbReference type="ChEBI" id="CHEBI:77644"/>
        <dbReference type="ChEBI" id="CHEBI:78597"/>
        <dbReference type="ChEBI" id="CHEBI:78599"/>
        <dbReference type="ChEBI" id="CHEBI:78608"/>
        <dbReference type="EC" id="2.3.2.2"/>
    </reaction>
</comment>
<dbReference type="Gene3D" id="3.60.20.40">
    <property type="match status" value="1"/>
</dbReference>
<evidence type="ECO:0000256" key="10">
    <source>
        <dbReference type="PIRSR" id="PIRSR600101-2"/>
    </source>
</evidence>
<dbReference type="PANTHER" id="PTHR43199:SF1">
    <property type="entry name" value="GLUTATHIONE HYDROLASE PROENZYME"/>
    <property type="match status" value="1"/>
</dbReference>
<feature type="binding site" evidence="10">
    <location>
        <begin position="417"/>
        <end position="419"/>
    </location>
    <ligand>
        <name>L-glutamate</name>
        <dbReference type="ChEBI" id="CHEBI:29985"/>
    </ligand>
</feature>
<dbReference type="InterPro" id="IPR055262">
    <property type="entry name" value="GGT_CS"/>
</dbReference>
<dbReference type="EC" id="3.4.19.13" evidence="11"/>
<dbReference type="NCBIfam" id="TIGR00066">
    <property type="entry name" value="g_glut_trans"/>
    <property type="match status" value="1"/>
</dbReference>
<dbReference type="AlphaFoldDB" id="A0A918MWQ4"/>
<dbReference type="InterPro" id="IPR043137">
    <property type="entry name" value="GGT_ssub_C"/>
</dbReference>
<feature type="binding site" evidence="10">
    <location>
        <begin position="470"/>
        <end position="471"/>
    </location>
    <ligand>
        <name>L-glutamate</name>
        <dbReference type="ChEBI" id="CHEBI:29985"/>
    </ligand>
</feature>
<dbReference type="PRINTS" id="PR01210">
    <property type="entry name" value="GGTRANSPTASE"/>
</dbReference>
<feature type="binding site" evidence="10">
    <location>
        <position position="492"/>
    </location>
    <ligand>
        <name>L-glutamate</name>
        <dbReference type="ChEBI" id="CHEBI:29985"/>
    </ligand>
</feature>
<reference evidence="13" key="2">
    <citation type="submission" date="2020-09" db="EMBL/GenBank/DDBJ databases">
        <authorList>
            <person name="Sun Q."/>
            <person name="Kim S."/>
        </authorList>
    </citation>
    <scope>NUCLEOTIDE SEQUENCE</scope>
    <source>
        <strain evidence="13">KCTC 22164</strain>
    </source>
</reference>
<dbReference type="GO" id="GO:0103068">
    <property type="term" value="F:leukotriene C4 gamma-glutamyl transferase activity"/>
    <property type="evidence" value="ECO:0007669"/>
    <property type="project" value="UniProtKB-EC"/>
</dbReference>
<reference evidence="13" key="1">
    <citation type="journal article" date="2014" name="Int. J. Syst. Evol. Microbiol.">
        <title>Complete genome sequence of Corynebacterium casei LMG S-19264T (=DSM 44701T), isolated from a smear-ripened cheese.</title>
        <authorList>
            <consortium name="US DOE Joint Genome Institute (JGI-PGF)"/>
            <person name="Walter F."/>
            <person name="Albersmeier A."/>
            <person name="Kalinowski J."/>
            <person name="Ruckert C."/>
        </authorList>
    </citation>
    <scope>NUCLEOTIDE SEQUENCE</scope>
    <source>
        <strain evidence="13">KCTC 22164</strain>
    </source>
</reference>
<feature type="binding site" evidence="10">
    <location>
        <position position="441"/>
    </location>
    <ligand>
        <name>L-glutamate</name>
        <dbReference type="ChEBI" id="CHEBI:29985"/>
    </ligand>
</feature>
<evidence type="ECO:0000256" key="12">
    <source>
        <dbReference type="SAM" id="SignalP"/>
    </source>
</evidence>
<comment type="similarity">
    <text evidence="3 11">Belongs to the gamma-glutamyltransferase family.</text>
</comment>
<accession>A0A918MWQ4</accession>
<evidence type="ECO:0000256" key="6">
    <source>
        <dbReference type="ARBA" id="ARBA00023145"/>
    </source>
</evidence>
<keyword evidence="7 11" id="KW-0012">Acyltransferase</keyword>
<keyword evidence="6 11" id="KW-0865">Zymogen</keyword>
<name>A0A918MWQ4_9ALTE</name>
<dbReference type="Proteomes" id="UP000631300">
    <property type="component" value="Unassembled WGS sequence"/>
</dbReference>
<feature type="active site" description="Nucleophile" evidence="9">
    <location>
        <position position="399"/>
    </location>
</feature>
<comment type="pathway">
    <text evidence="11">Sulfur metabolism; glutathione metabolism.</text>
</comment>
<dbReference type="InterPro" id="IPR029055">
    <property type="entry name" value="Ntn_hydrolases_N"/>
</dbReference>
<dbReference type="GO" id="GO:0006750">
    <property type="term" value="P:glutathione biosynthetic process"/>
    <property type="evidence" value="ECO:0007669"/>
    <property type="project" value="UniProtKB-KW"/>
</dbReference>
<feature type="binding site" evidence="10">
    <location>
        <position position="122"/>
    </location>
    <ligand>
        <name>L-glutamate</name>
        <dbReference type="ChEBI" id="CHEBI:29985"/>
    </ligand>
</feature>
<gene>
    <name evidence="13" type="primary">ggtA</name>
    <name evidence="13" type="ORF">GCM10007391_13400</name>
</gene>
<evidence type="ECO:0000256" key="7">
    <source>
        <dbReference type="ARBA" id="ARBA00023315"/>
    </source>
</evidence>
<evidence type="ECO:0000313" key="14">
    <source>
        <dbReference type="Proteomes" id="UP000631300"/>
    </source>
</evidence>
<evidence type="ECO:0000256" key="11">
    <source>
        <dbReference type="RuleBase" id="RU368036"/>
    </source>
</evidence>
<organism evidence="13 14">
    <name type="scientific">Alteromonas halophila</name>
    <dbReference type="NCBI Taxonomy" id="516698"/>
    <lineage>
        <taxon>Bacteria</taxon>
        <taxon>Pseudomonadati</taxon>
        <taxon>Pseudomonadota</taxon>
        <taxon>Gammaproteobacteria</taxon>
        <taxon>Alteromonadales</taxon>
        <taxon>Alteromonadaceae</taxon>
        <taxon>Alteromonas/Salinimonas group</taxon>
        <taxon>Alteromonas</taxon>
    </lineage>
</organism>
<comment type="caution">
    <text evidence="13">The sequence shown here is derived from an EMBL/GenBank/DDBJ whole genome shotgun (WGS) entry which is preliminary data.</text>
</comment>
<comment type="catalytic activity">
    <reaction evidence="2 11">
        <text>glutathione + H2O = L-cysteinylglycine + L-glutamate</text>
        <dbReference type="Rhea" id="RHEA:28807"/>
        <dbReference type="ChEBI" id="CHEBI:15377"/>
        <dbReference type="ChEBI" id="CHEBI:29985"/>
        <dbReference type="ChEBI" id="CHEBI:57925"/>
        <dbReference type="ChEBI" id="CHEBI:61694"/>
        <dbReference type="EC" id="3.4.19.13"/>
    </reaction>
</comment>
<dbReference type="Pfam" id="PF01019">
    <property type="entry name" value="G_glu_transpept"/>
    <property type="match status" value="1"/>
</dbReference>
<evidence type="ECO:0000313" key="13">
    <source>
        <dbReference type="EMBL" id="GGW81528.1"/>
    </source>
</evidence>
<dbReference type="PROSITE" id="PS00462">
    <property type="entry name" value="G_GLU_TRANSPEPTIDASE"/>
    <property type="match status" value="1"/>
</dbReference>
<dbReference type="InterPro" id="IPR051792">
    <property type="entry name" value="GGT_bact"/>
</dbReference>
<comment type="PTM">
    <text evidence="11">Cleaved by autocatalysis into a large and a small subunit.</text>
</comment>
<evidence type="ECO:0000256" key="2">
    <source>
        <dbReference type="ARBA" id="ARBA00001089"/>
    </source>
</evidence>
<keyword evidence="4 11" id="KW-0808">Transferase</keyword>
<dbReference type="GO" id="GO:0036374">
    <property type="term" value="F:glutathione hydrolase activity"/>
    <property type="evidence" value="ECO:0007669"/>
    <property type="project" value="UniProtKB-UniRule"/>
</dbReference>
<evidence type="ECO:0000256" key="9">
    <source>
        <dbReference type="PIRSR" id="PIRSR600101-1"/>
    </source>
</evidence>
<keyword evidence="14" id="KW-1185">Reference proteome</keyword>
<dbReference type="EC" id="2.3.2.2" evidence="11"/>
<evidence type="ECO:0000256" key="3">
    <source>
        <dbReference type="ARBA" id="ARBA00009381"/>
    </source>
</evidence>
<dbReference type="InterPro" id="IPR000101">
    <property type="entry name" value="GGT_peptidase"/>
</dbReference>
<sequence length="588" mass="63397">MKKLIVKTAAKILRKASVSLGLMALALTVNAQNHVDESEAIIRYDSIHHPVIGTKGMVSSQRKLASQIGAEILSRGGNAVDAAVATGIALAVILPRAGNLGGGGFMLVHIAEQNKTVAIDYREMAPKAAHRDMFLDEQGNVDNKLARFSHQSSGVPGTVAGLSHALEKYGTMSWASIVEPSIRLAQDGIVVSYDLAENLKSRHKWLTANDATAKAYYKANKVPYEAGEILVQPDLANTLKLLAKEGPKAFYQGAIARKIAKEMKKNGGLITLEDMASYKVAQREVVRTNYRGFDVASMPPSSSGGIHVVQMLNILEQYPVAEMGAGSAKNVHLLSEVMKLAYADRSEYLGDSDHFDVPIKGLTSKSYARELASNISMKRARASKTIKPGSPPRFESPDTTHFSVMDKFGNAVSNTYTLNFSYGSGIVIPGTGMLMNNEMDDFSSKPGVPNGFGLIGGEANSIQPTKRPLSSMTPTMIFKDGKPFVVVGSPGGSRIITTVLQVLINVMDHKMNIADAIHAPRVHHQWLPDRLELEPGFSPDTIEILTLLGQNVEQAKSMGSVQSVMYKDGYFFGASDPRRPDAGTVAAQ</sequence>
<dbReference type="GO" id="GO:0006751">
    <property type="term" value="P:glutathione catabolic process"/>
    <property type="evidence" value="ECO:0007669"/>
    <property type="project" value="UniProtKB-UniRule"/>
</dbReference>
<evidence type="ECO:0000256" key="5">
    <source>
        <dbReference type="ARBA" id="ARBA00022801"/>
    </source>
</evidence>
<comment type="subunit">
    <text evidence="11">This enzyme consists of two polypeptide chains, which are synthesized in precursor form from a single polypeptide.</text>
</comment>
<proteinExistence type="inferred from homology"/>
<dbReference type="InterPro" id="IPR043138">
    <property type="entry name" value="GGT_lsub"/>
</dbReference>
<dbReference type="Gene3D" id="1.10.246.130">
    <property type="match status" value="1"/>
</dbReference>
<protein>
    <recommendedName>
        <fullName evidence="11">Glutathione hydrolase proenzyme</fullName>
        <ecNumber evidence="11">2.3.2.2</ecNumber>
        <ecNumber evidence="11">3.4.19.13</ecNumber>
    </recommendedName>
    <component>
        <recommendedName>
            <fullName evidence="11">Glutathione hydrolase large chain</fullName>
        </recommendedName>
    </component>
    <component>
        <recommendedName>
            <fullName evidence="11">Glutathione hydrolase small chain</fullName>
        </recommendedName>
    </component>
</protein>
<feature type="chain" id="PRO_5037172710" description="Glutathione hydrolase proenzyme" evidence="12">
    <location>
        <begin position="32"/>
        <end position="588"/>
    </location>
</feature>
<feature type="signal peptide" evidence="12">
    <location>
        <begin position="1"/>
        <end position="31"/>
    </location>
</feature>
<evidence type="ECO:0000256" key="1">
    <source>
        <dbReference type="ARBA" id="ARBA00001049"/>
    </source>
</evidence>
<dbReference type="EMBL" id="BMXP01000002">
    <property type="protein sequence ID" value="GGW81528.1"/>
    <property type="molecule type" value="Genomic_DNA"/>
</dbReference>
<keyword evidence="5 11" id="KW-0378">Hydrolase</keyword>
<dbReference type="PANTHER" id="PTHR43199">
    <property type="entry name" value="GLUTATHIONE HYDROLASE"/>
    <property type="match status" value="1"/>
</dbReference>
<comment type="catalytic activity">
    <reaction evidence="1 11">
        <text>an S-substituted glutathione + H2O = an S-substituted L-cysteinylglycine + L-glutamate</text>
        <dbReference type="Rhea" id="RHEA:59468"/>
        <dbReference type="ChEBI" id="CHEBI:15377"/>
        <dbReference type="ChEBI" id="CHEBI:29985"/>
        <dbReference type="ChEBI" id="CHEBI:90779"/>
        <dbReference type="ChEBI" id="CHEBI:143103"/>
        <dbReference type="EC" id="3.4.19.13"/>
    </reaction>
</comment>